<evidence type="ECO:0000313" key="2">
    <source>
        <dbReference type="Proteomes" id="UP000770717"/>
    </source>
</evidence>
<dbReference type="AlphaFoldDB" id="A0A8J6BGP7"/>
<accession>A0A8J6BGP7</accession>
<dbReference type="EMBL" id="WNTK01004046">
    <property type="protein sequence ID" value="KAG9464689.1"/>
    <property type="molecule type" value="Genomic_DNA"/>
</dbReference>
<organism evidence="1 2">
    <name type="scientific">Eleutherodactylus coqui</name>
    <name type="common">Puerto Rican coqui</name>
    <dbReference type="NCBI Taxonomy" id="57060"/>
    <lineage>
        <taxon>Eukaryota</taxon>
        <taxon>Metazoa</taxon>
        <taxon>Chordata</taxon>
        <taxon>Craniata</taxon>
        <taxon>Vertebrata</taxon>
        <taxon>Euteleostomi</taxon>
        <taxon>Amphibia</taxon>
        <taxon>Batrachia</taxon>
        <taxon>Anura</taxon>
        <taxon>Neobatrachia</taxon>
        <taxon>Hyloidea</taxon>
        <taxon>Eleutherodactylidae</taxon>
        <taxon>Eleutherodactylinae</taxon>
        <taxon>Eleutherodactylus</taxon>
        <taxon>Eleutherodactylus</taxon>
    </lineage>
</organism>
<evidence type="ECO:0000313" key="1">
    <source>
        <dbReference type="EMBL" id="KAG9464689.1"/>
    </source>
</evidence>
<protein>
    <submittedName>
        <fullName evidence="1">Uncharacterized protein</fullName>
    </submittedName>
</protein>
<comment type="caution">
    <text evidence="1">The sequence shown here is derived from an EMBL/GenBank/DDBJ whole genome shotgun (WGS) entry which is preliminary data.</text>
</comment>
<keyword evidence="2" id="KW-1185">Reference proteome</keyword>
<gene>
    <name evidence="1" type="ORF">GDO78_019548</name>
</gene>
<dbReference type="Proteomes" id="UP000770717">
    <property type="component" value="Unassembled WGS sequence"/>
</dbReference>
<sequence>MCSKLVCWLHYKDHVHIHKNLKKRGCHETTEVAATTLAAIRQAKIECEASALRHLLTGFFGGIIKYTMNVYISYITKIIYIFPKFKKRCCHETAEVAAPTLSGHPAR</sequence>
<name>A0A8J6BGP7_ELECQ</name>
<proteinExistence type="predicted"/>
<reference evidence="1" key="1">
    <citation type="thesis" date="2020" institute="ProQuest LLC" country="789 East Eisenhower Parkway, Ann Arbor, MI, USA">
        <title>Comparative Genomics and Chromosome Evolution.</title>
        <authorList>
            <person name="Mudd A.B."/>
        </authorList>
    </citation>
    <scope>NUCLEOTIDE SEQUENCE</scope>
    <source>
        <strain evidence="1">HN-11 Male</strain>
        <tissue evidence="1">Kidney and liver</tissue>
    </source>
</reference>